<sequence length="297" mass="30198">MTPNRHILCIGSALWDTIGRHEQVMEAGQDRPGRIRRVPGGVALNIAMALARLGMAPQVLTVLGTDAEGDTLAAACARRGVDLALALRRADLPTDAYMAVEGANGLIAAIADAHSLEAAGDAILAPLEDGRLGSPAFPYGGTIALDGNLTAALLGVIAASPLFAAADLRIAPASPGKADRLTAFLAGGRGTLYVNREEANLLSGCNAPDAGGAARALLKAGAERCIVTDGIGEAVDLSATNCYRATPPLVEPRRVTGAGDTLMAVHIAAELQGMGRGEALAHATQSAARYVAGEDIS</sequence>
<dbReference type="InterPro" id="IPR011611">
    <property type="entry name" value="PfkB_dom"/>
</dbReference>
<dbReference type="GO" id="GO:0016301">
    <property type="term" value="F:kinase activity"/>
    <property type="evidence" value="ECO:0007669"/>
    <property type="project" value="UniProtKB-KW"/>
</dbReference>
<name>A0A8J6YT72_9RHOB</name>
<reference evidence="4" key="1">
    <citation type="submission" date="2020-09" db="EMBL/GenBank/DDBJ databases">
        <title>A novel bacterium of genus Mangrovicoccus, isolated from South China Sea.</title>
        <authorList>
            <person name="Huang H."/>
            <person name="Mo K."/>
            <person name="Hu Y."/>
        </authorList>
    </citation>
    <scope>NUCLEOTIDE SEQUENCE</scope>
    <source>
        <strain evidence="4">HB182678</strain>
    </source>
</reference>
<feature type="domain" description="Carbohydrate kinase PfkB" evidence="3">
    <location>
        <begin position="5"/>
        <end position="288"/>
    </location>
</feature>
<dbReference type="AlphaFoldDB" id="A0A8J6YT72"/>
<dbReference type="EMBL" id="JACVXA010000006">
    <property type="protein sequence ID" value="MBE3637180.1"/>
    <property type="molecule type" value="Genomic_DNA"/>
</dbReference>
<dbReference type="PROSITE" id="PS00583">
    <property type="entry name" value="PFKB_KINASES_1"/>
    <property type="match status" value="1"/>
</dbReference>
<keyword evidence="5" id="KW-1185">Reference proteome</keyword>
<dbReference type="SUPFAM" id="SSF53613">
    <property type="entry name" value="Ribokinase-like"/>
    <property type="match status" value="1"/>
</dbReference>
<dbReference type="RefSeq" id="WP_193179488.1">
    <property type="nucleotide sequence ID" value="NZ_JACVXA010000006.1"/>
</dbReference>
<dbReference type="InterPro" id="IPR029056">
    <property type="entry name" value="Ribokinase-like"/>
</dbReference>
<evidence type="ECO:0000259" key="3">
    <source>
        <dbReference type="Pfam" id="PF00294"/>
    </source>
</evidence>
<evidence type="ECO:0000256" key="1">
    <source>
        <dbReference type="ARBA" id="ARBA00022679"/>
    </source>
</evidence>
<dbReference type="PANTHER" id="PTHR10584:SF166">
    <property type="entry name" value="RIBOKINASE"/>
    <property type="match status" value="1"/>
</dbReference>
<evidence type="ECO:0000313" key="5">
    <source>
        <dbReference type="Proteomes" id="UP000609121"/>
    </source>
</evidence>
<dbReference type="PANTHER" id="PTHR10584">
    <property type="entry name" value="SUGAR KINASE"/>
    <property type="match status" value="1"/>
</dbReference>
<accession>A0A8J6YT72</accession>
<proteinExistence type="predicted"/>
<organism evidence="4 5">
    <name type="scientific">Mangrovicoccus algicola</name>
    <dbReference type="NCBI Taxonomy" id="2771008"/>
    <lineage>
        <taxon>Bacteria</taxon>
        <taxon>Pseudomonadati</taxon>
        <taxon>Pseudomonadota</taxon>
        <taxon>Alphaproteobacteria</taxon>
        <taxon>Rhodobacterales</taxon>
        <taxon>Paracoccaceae</taxon>
        <taxon>Mangrovicoccus</taxon>
    </lineage>
</organism>
<evidence type="ECO:0000313" key="4">
    <source>
        <dbReference type="EMBL" id="MBE3637180.1"/>
    </source>
</evidence>
<comment type="caution">
    <text evidence="4">The sequence shown here is derived from an EMBL/GenBank/DDBJ whole genome shotgun (WGS) entry which is preliminary data.</text>
</comment>
<protein>
    <submittedName>
        <fullName evidence="4">Kinase</fullName>
    </submittedName>
</protein>
<keyword evidence="1" id="KW-0808">Transferase</keyword>
<keyword evidence="2 4" id="KW-0418">Kinase</keyword>
<dbReference type="InterPro" id="IPR002173">
    <property type="entry name" value="Carboh/pur_kinase_PfkB_CS"/>
</dbReference>
<dbReference type="Gene3D" id="3.40.1190.20">
    <property type="match status" value="1"/>
</dbReference>
<dbReference type="GO" id="GO:0005829">
    <property type="term" value="C:cytosol"/>
    <property type="evidence" value="ECO:0007669"/>
    <property type="project" value="TreeGrafter"/>
</dbReference>
<gene>
    <name evidence="4" type="ORF">ICN82_03050</name>
</gene>
<evidence type="ECO:0000256" key="2">
    <source>
        <dbReference type="ARBA" id="ARBA00022777"/>
    </source>
</evidence>
<dbReference type="Pfam" id="PF00294">
    <property type="entry name" value="PfkB"/>
    <property type="match status" value="1"/>
</dbReference>
<dbReference type="Proteomes" id="UP000609121">
    <property type="component" value="Unassembled WGS sequence"/>
</dbReference>